<evidence type="ECO:0000313" key="2">
    <source>
        <dbReference type="EMBL" id="CAF9937953.1"/>
    </source>
</evidence>
<gene>
    <name evidence="2" type="ORF">ALECFALPRED_007459</name>
</gene>
<dbReference type="EMBL" id="CAJPDR010000495">
    <property type="protein sequence ID" value="CAF9937953.1"/>
    <property type="molecule type" value="Genomic_DNA"/>
</dbReference>
<feature type="chain" id="PRO_5034109079" evidence="1">
    <location>
        <begin position="24"/>
        <end position="209"/>
    </location>
</feature>
<keyword evidence="3" id="KW-1185">Reference proteome</keyword>
<dbReference type="OrthoDB" id="5283475at2759"/>
<dbReference type="Proteomes" id="UP000664203">
    <property type="component" value="Unassembled WGS sequence"/>
</dbReference>
<protein>
    <submittedName>
        <fullName evidence="2">Uncharacterized protein</fullName>
    </submittedName>
</protein>
<proteinExistence type="predicted"/>
<keyword evidence="1" id="KW-0732">Signal</keyword>
<evidence type="ECO:0000256" key="1">
    <source>
        <dbReference type="SAM" id="SignalP"/>
    </source>
</evidence>
<reference evidence="2" key="1">
    <citation type="submission" date="2021-03" db="EMBL/GenBank/DDBJ databases">
        <authorList>
            <person name="Tagirdzhanova G."/>
        </authorList>
    </citation>
    <scope>NUCLEOTIDE SEQUENCE</scope>
</reference>
<comment type="caution">
    <text evidence="2">The sequence shown here is derived from an EMBL/GenBank/DDBJ whole genome shotgun (WGS) entry which is preliminary data.</text>
</comment>
<sequence>MVETYLAIQSLLLLLLLLLSATATPITNITTPILTLPTNDIGIQCSKAQTWVADGFDRSDCLGIIDYIWKNEALERKSQDYEFTSLGATAKTDLPKIVTPIKFEYLTCVVTIAMLDRFQPRELPGSDFRKRYEETDVAKFEDVWSAAVTVDFNCGRFGKAGWVVMGEQKSIGVLIMTSGSAEDRNIPDGPPSGFITLPNGTNLVESSGR</sequence>
<accession>A0A8H3G7I7</accession>
<dbReference type="AlphaFoldDB" id="A0A8H3G7I7"/>
<evidence type="ECO:0000313" key="3">
    <source>
        <dbReference type="Proteomes" id="UP000664203"/>
    </source>
</evidence>
<organism evidence="2 3">
    <name type="scientific">Alectoria fallacina</name>
    <dbReference type="NCBI Taxonomy" id="1903189"/>
    <lineage>
        <taxon>Eukaryota</taxon>
        <taxon>Fungi</taxon>
        <taxon>Dikarya</taxon>
        <taxon>Ascomycota</taxon>
        <taxon>Pezizomycotina</taxon>
        <taxon>Lecanoromycetes</taxon>
        <taxon>OSLEUM clade</taxon>
        <taxon>Lecanoromycetidae</taxon>
        <taxon>Lecanorales</taxon>
        <taxon>Lecanorineae</taxon>
        <taxon>Parmeliaceae</taxon>
        <taxon>Alectoria</taxon>
    </lineage>
</organism>
<name>A0A8H3G7I7_9LECA</name>
<feature type="signal peptide" evidence="1">
    <location>
        <begin position="1"/>
        <end position="23"/>
    </location>
</feature>